<feature type="domain" description="Phage tail assembly chaperone-like" evidence="2">
    <location>
        <begin position="69"/>
        <end position="133"/>
    </location>
</feature>
<keyword evidence="4" id="KW-1185">Reference proteome</keyword>
<dbReference type="Proteomes" id="UP000814078">
    <property type="component" value="Unassembled WGS sequence"/>
</dbReference>
<sequence>MFYFSATDGFLSSKIHGKNIPADAVKITDAAYADLLSAQNSGQQIQLNADGVPVAVAAPGPSDDQLAITERAWRDQALSVAIGLRDRHRDQLEIDAPTTLSDEQFKELLQYMQTLRDWPQSSGFPHTGRPSVPAWMADE</sequence>
<name>A0ABS9G959_9PSED</name>
<evidence type="ECO:0000256" key="1">
    <source>
        <dbReference type="SAM" id="MobiDB-lite"/>
    </source>
</evidence>
<comment type="caution">
    <text evidence="3">The sequence shown here is derived from an EMBL/GenBank/DDBJ whole genome shotgun (WGS) entry which is preliminary data.</text>
</comment>
<evidence type="ECO:0000259" key="2">
    <source>
        <dbReference type="Pfam" id="PF16778"/>
    </source>
</evidence>
<dbReference type="InterPro" id="IPR031893">
    <property type="entry name" value="Phage_tail_APC"/>
</dbReference>
<feature type="region of interest" description="Disordered" evidence="1">
    <location>
        <begin position="119"/>
        <end position="139"/>
    </location>
</feature>
<evidence type="ECO:0000313" key="4">
    <source>
        <dbReference type="Proteomes" id="UP000814078"/>
    </source>
</evidence>
<reference evidence="3 4" key="1">
    <citation type="submission" date="2019-11" db="EMBL/GenBank/DDBJ databases">
        <title>Epiphytic Pseudomonas syringae from cherry orchards.</title>
        <authorList>
            <person name="Hulin M.T."/>
        </authorList>
    </citation>
    <scope>NUCLEOTIDE SEQUENCE [LARGE SCALE GENOMIC DNA]</scope>
    <source>
        <strain evidence="3 4">PA-5-11C</strain>
    </source>
</reference>
<dbReference type="Pfam" id="PF16778">
    <property type="entry name" value="Phage_tail_APC"/>
    <property type="match status" value="1"/>
</dbReference>
<protein>
    <recommendedName>
        <fullName evidence="2">Phage tail assembly chaperone-like domain-containing protein</fullName>
    </recommendedName>
</protein>
<proteinExistence type="predicted"/>
<gene>
    <name evidence="3" type="ORF">GIW13_25005</name>
</gene>
<dbReference type="RefSeq" id="WP_236267594.1">
    <property type="nucleotide sequence ID" value="NZ_WKCH01000019.1"/>
</dbReference>
<accession>A0ABS9G959</accession>
<organism evidence="3 4">
    <name type="scientific">Pseudomonas simiae</name>
    <dbReference type="NCBI Taxonomy" id="321846"/>
    <lineage>
        <taxon>Bacteria</taxon>
        <taxon>Pseudomonadati</taxon>
        <taxon>Pseudomonadota</taxon>
        <taxon>Gammaproteobacteria</taxon>
        <taxon>Pseudomonadales</taxon>
        <taxon>Pseudomonadaceae</taxon>
        <taxon>Pseudomonas</taxon>
    </lineage>
</organism>
<dbReference type="EMBL" id="WKCM01000058">
    <property type="protein sequence ID" value="MCF5321558.1"/>
    <property type="molecule type" value="Genomic_DNA"/>
</dbReference>
<evidence type="ECO:0000313" key="3">
    <source>
        <dbReference type="EMBL" id="MCF5321558.1"/>
    </source>
</evidence>